<dbReference type="EMBL" id="GISG01065362">
    <property type="protein sequence ID" value="MBA4628276.1"/>
    <property type="molecule type" value="Transcribed_RNA"/>
</dbReference>
<reference evidence="1" key="1">
    <citation type="journal article" date="2013" name="J. Plant Res.">
        <title>Effect of fungi and light on seed germination of three Opuntia species from semiarid lands of central Mexico.</title>
        <authorList>
            <person name="Delgado-Sanchez P."/>
            <person name="Jimenez-Bremont J.F."/>
            <person name="Guerrero-Gonzalez Mde L."/>
            <person name="Flores J."/>
        </authorList>
    </citation>
    <scope>NUCLEOTIDE SEQUENCE</scope>
    <source>
        <tissue evidence="1">Cladode</tissue>
    </source>
</reference>
<proteinExistence type="predicted"/>
<sequence>MPSIAFLDQASNGNRPLASRGHTFIHLMGMPPRSTVVDNSRSFGGADMEKDIVEFLVTGGNFQVTMPLPILTWPCSCLFFSPHCPRITTSIFSKPSPNHEIFCQNILLSRI</sequence>
<dbReference type="EMBL" id="GISG01065363">
    <property type="protein sequence ID" value="MBA4628277.1"/>
    <property type="molecule type" value="Transcribed_RNA"/>
</dbReference>
<dbReference type="AlphaFoldDB" id="A0A7C8YWE9"/>
<organism evidence="1">
    <name type="scientific">Opuntia streptacantha</name>
    <name type="common">Prickly pear cactus</name>
    <name type="synonym">Opuntia cardona</name>
    <dbReference type="NCBI Taxonomy" id="393608"/>
    <lineage>
        <taxon>Eukaryota</taxon>
        <taxon>Viridiplantae</taxon>
        <taxon>Streptophyta</taxon>
        <taxon>Embryophyta</taxon>
        <taxon>Tracheophyta</taxon>
        <taxon>Spermatophyta</taxon>
        <taxon>Magnoliopsida</taxon>
        <taxon>eudicotyledons</taxon>
        <taxon>Gunneridae</taxon>
        <taxon>Pentapetalae</taxon>
        <taxon>Caryophyllales</taxon>
        <taxon>Cactineae</taxon>
        <taxon>Cactaceae</taxon>
        <taxon>Opuntioideae</taxon>
        <taxon>Opuntia</taxon>
    </lineage>
</organism>
<protein>
    <submittedName>
        <fullName evidence="1">Uncharacterized protein</fullName>
    </submittedName>
</protein>
<reference evidence="1" key="2">
    <citation type="submission" date="2020-07" db="EMBL/GenBank/DDBJ databases">
        <authorList>
            <person name="Vera ALvarez R."/>
            <person name="Arias-Moreno D.M."/>
            <person name="Jimenez-Jacinto V."/>
            <person name="Jimenez-Bremont J.F."/>
            <person name="Swaminathan K."/>
            <person name="Moose S.P."/>
            <person name="Guerrero-Gonzalez M.L."/>
            <person name="Marino-Ramirez L."/>
            <person name="Landsman D."/>
            <person name="Rodriguez-Kessler M."/>
            <person name="Delgado-Sanchez P."/>
        </authorList>
    </citation>
    <scope>NUCLEOTIDE SEQUENCE</scope>
    <source>
        <tissue evidence="1">Cladode</tissue>
    </source>
</reference>
<name>A0A7C8YWE9_OPUST</name>
<accession>A0A7C8YWE9</accession>
<evidence type="ECO:0000313" key="1">
    <source>
        <dbReference type="EMBL" id="MBA4628277.1"/>
    </source>
</evidence>